<dbReference type="Pfam" id="PF13432">
    <property type="entry name" value="TPR_16"/>
    <property type="match status" value="1"/>
</dbReference>
<dbReference type="SUPFAM" id="SSF48452">
    <property type="entry name" value="TPR-like"/>
    <property type="match status" value="2"/>
</dbReference>
<comment type="caution">
    <text evidence="3">The sequence shown here is derived from an EMBL/GenBank/DDBJ whole genome shotgun (WGS) entry which is preliminary data.</text>
</comment>
<dbReference type="InterPro" id="IPR023614">
    <property type="entry name" value="Porin_dom_sf"/>
</dbReference>
<evidence type="ECO:0000256" key="1">
    <source>
        <dbReference type="PROSITE-ProRule" id="PRU00339"/>
    </source>
</evidence>
<protein>
    <submittedName>
        <fullName evidence="3">Tetratricopeptide repeat protein</fullName>
    </submittedName>
</protein>
<keyword evidence="1" id="KW-0802">TPR repeat</keyword>
<dbReference type="PANTHER" id="PTHR12558:SF13">
    <property type="entry name" value="CELL DIVISION CYCLE PROTEIN 27 HOMOLOG"/>
    <property type="match status" value="1"/>
</dbReference>
<dbReference type="Gene3D" id="2.60.120.1440">
    <property type="match status" value="1"/>
</dbReference>
<dbReference type="Proteomes" id="UP000760480">
    <property type="component" value="Unassembled WGS sequence"/>
</dbReference>
<dbReference type="InterPro" id="IPR011990">
    <property type="entry name" value="TPR-like_helical_dom_sf"/>
</dbReference>
<sequence length="845" mass="93706">MSKFCAVTAPSEWQNRRNKPSRCHQSNLLNRLYWLLVVALLLPFHPALAQEVGEIVSVVGIAEVLRQGRWQPIGTGESLAAGEVLRTGEGSRAAVLLANGAQIKLNGNSQLELKQARTIVPVSNGLLQNALRLLSGEIWVRDNNQLLEIQTVPATATIRGTEFNLAVGPADAARLAVLDGLVEFSNPQGSVLVAANEQASAKVGEAPRKTVLLNPLDAVQWSLYYPNVIGTATQRDPRWDDPRSSLYWVQAAQNHLLRGQVVAARQAIDRALTLDPNDALAYSLRSNIDLVQNHKTLALADAERAIAADPSSSTAYLSLSLVRQAEFDLEAALEAARKAVALDPYNARALIQESSLLFGMGRLREAVKVAERARQRAPDDAMVNTVWGFLQLARNRVNEAREAFQVAIAQDSTLGLPQLGLGLVLFRHNQTDKAIEAMRKAALLEPKVSLYNSYLGKAFYEDKQNQPAQKYLEAAKQLDPRDPTPWYYDAIRLQSVNQPVAAVENLQKSIDLNDDRGVYRSRLLLDEDLAARSATLGRVYNEVGFTELGLQEGWQSVNRDPSNYSAHRLLADSYVALPNAEAARVSELLQAQLLQPINITPVSPRVAETRLMIPSGGPPIPSLYEFNPLFVQDRPSLFFSGLGGNQNTWGDEFIVSGLADRFSYSLGQFSYQNNGYRENNDLKNNLYNLFAQVAATSDLNLQAEYRYRETTTGDLASNFDGSFHRFERREINQNVARVGAHYSPSPQTDIIASVIYTDRDSTLKYKDTNYTAEFNAKGYQAEAQLLHKADDFNFMVGLGGYALDVDTIGFNSLGRIEQKNRLRLHQYQMARTSKLDCGFELSIRR</sequence>
<proteinExistence type="predicted"/>
<dbReference type="PROSITE" id="PS50005">
    <property type="entry name" value="TPR"/>
    <property type="match status" value="1"/>
</dbReference>
<dbReference type="Gene3D" id="1.25.40.10">
    <property type="entry name" value="Tetratricopeptide repeat domain"/>
    <property type="match status" value="2"/>
</dbReference>
<dbReference type="InterPro" id="IPR006860">
    <property type="entry name" value="FecR"/>
</dbReference>
<gene>
    <name evidence="3" type="ORF">E4P82_07860</name>
</gene>
<evidence type="ECO:0000259" key="2">
    <source>
        <dbReference type="Pfam" id="PF04773"/>
    </source>
</evidence>
<feature type="repeat" description="TPR" evidence="1">
    <location>
        <begin position="313"/>
        <end position="346"/>
    </location>
</feature>
<dbReference type="SUPFAM" id="SSF56935">
    <property type="entry name" value="Porins"/>
    <property type="match status" value="1"/>
</dbReference>
<dbReference type="PANTHER" id="PTHR12558">
    <property type="entry name" value="CELL DIVISION CYCLE 16,23,27"/>
    <property type="match status" value="1"/>
</dbReference>
<keyword evidence="4" id="KW-1185">Reference proteome</keyword>
<dbReference type="EMBL" id="SPMZ01000020">
    <property type="protein sequence ID" value="NMQ19122.1"/>
    <property type="molecule type" value="Genomic_DNA"/>
</dbReference>
<dbReference type="Gene3D" id="2.40.160.10">
    <property type="entry name" value="Porin"/>
    <property type="match status" value="1"/>
</dbReference>
<evidence type="ECO:0000313" key="3">
    <source>
        <dbReference type="EMBL" id="NMQ19122.1"/>
    </source>
</evidence>
<accession>A0ABX1TIB4</accession>
<reference evidence="3 4" key="1">
    <citation type="submission" date="2019-03" db="EMBL/GenBank/DDBJ databases">
        <title>Metabolic reconstructions from genomes of highly enriched 'Candidatus Accumulibacter' and 'Candidatus Competibacter' bioreactor populations.</title>
        <authorList>
            <person name="Annavajhala M.K."/>
            <person name="Welles L."/>
            <person name="Abbas B."/>
            <person name="Sorokin D."/>
            <person name="Park H."/>
            <person name="Van Loosdrecht M."/>
            <person name="Chandran K."/>
        </authorList>
    </citation>
    <scope>NUCLEOTIDE SEQUENCE [LARGE SCALE GENOMIC DNA]</scope>
    <source>
        <strain evidence="3 4">SBR_G</strain>
    </source>
</reference>
<feature type="domain" description="FecR protein" evidence="2">
    <location>
        <begin position="84"/>
        <end position="183"/>
    </location>
</feature>
<organism evidence="3 4">
    <name type="scientific">Candidatus Competibacter phosphatis</name>
    <dbReference type="NCBI Taxonomy" id="221280"/>
    <lineage>
        <taxon>Bacteria</taxon>
        <taxon>Pseudomonadati</taxon>
        <taxon>Pseudomonadota</taxon>
        <taxon>Gammaproteobacteria</taxon>
        <taxon>Candidatus Competibacteraceae</taxon>
        <taxon>Candidatus Competibacter</taxon>
    </lineage>
</organism>
<dbReference type="Pfam" id="PF14559">
    <property type="entry name" value="TPR_19"/>
    <property type="match status" value="1"/>
</dbReference>
<dbReference type="Pfam" id="PF04773">
    <property type="entry name" value="FecR"/>
    <property type="match status" value="1"/>
</dbReference>
<evidence type="ECO:0000313" key="4">
    <source>
        <dbReference type="Proteomes" id="UP000760480"/>
    </source>
</evidence>
<dbReference type="SMART" id="SM00028">
    <property type="entry name" value="TPR"/>
    <property type="match status" value="8"/>
</dbReference>
<name>A0ABX1TIB4_9GAMM</name>
<dbReference type="InterPro" id="IPR019734">
    <property type="entry name" value="TPR_rpt"/>
</dbReference>